<evidence type="ECO:0000256" key="1">
    <source>
        <dbReference type="SAM" id="Phobius"/>
    </source>
</evidence>
<evidence type="ECO:0000313" key="3">
    <source>
        <dbReference type="Proteomes" id="UP000501451"/>
    </source>
</evidence>
<feature type="transmembrane region" description="Helical" evidence="1">
    <location>
        <begin position="136"/>
        <end position="158"/>
    </location>
</feature>
<feature type="transmembrane region" description="Helical" evidence="1">
    <location>
        <begin position="100"/>
        <end position="124"/>
    </location>
</feature>
<dbReference type="AlphaFoldDB" id="A0A6G7K7T3"/>
<evidence type="ECO:0000313" key="2">
    <source>
        <dbReference type="EMBL" id="QII81329.1"/>
    </source>
</evidence>
<gene>
    <name evidence="2" type="ORF">G7057_01790</name>
</gene>
<dbReference type="InterPro" id="IPR047928">
    <property type="entry name" value="Perm_prefix_1"/>
</dbReference>
<keyword evidence="3" id="KW-1185">Reference proteome</keyword>
<proteinExistence type="predicted"/>
<dbReference type="NCBIfam" id="NF038403">
    <property type="entry name" value="perm_prefix_1"/>
    <property type="match status" value="1"/>
</dbReference>
<protein>
    <recommendedName>
        <fullName evidence="4">Beta-carotene 15,15'-monooxygenase</fullName>
    </recommendedName>
</protein>
<reference evidence="2 3" key="1">
    <citation type="journal article" date="2017" name="Int. J. Syst. Evol. Microbiol.">
        <title>Jeotgalibaca porci sp. nov. and Jeotgalibaca arthritidis sp. nov., isolated from pigs, and emended description of the genus Jeotgalibaca.</title>
        <authorList>
            <person name="Zamora L."/>
            <person name="Perez-Sancho M."/>
            <person name="Dominguez L."/>
            <person name="Fernandez-Garayzabal J.F."/>
            <person name="Vela A.I."/>
        </authorList>
    </citation>
    <scope>NUCLEOTIDE SEQUENCE [LARGE SCALE GENOMIC DNA]</scope>
    <source>
        <strain evidence="2 3">CECT 9157</strain>
    </source>
</reference>
<dbReference type="KEGG" id="jar:G7057_01790"/>
<dbReference type="EMBL" id="CP049740">
    <property type="protein sequence ID" value="QII81329.1"/>
    <property type="molecule type" value="Genomic_DNA"/>
</dbReference>
<organism evidence="2 3">
    <name type="scientific">Jeotgalibaca arthritidis</name>
    <dbReference type="NCBI Taxonomy" id="1868794"/>
    <lineage>
        <taxon>Bacteria</taxon>
        <taxon>Bacillati</taxon>
        <taxon>Bacillota</taxon>
        <taxon>Bacilli</taxon>
        <taxon>Lactobacillales</taxon>
        <taxon>Carnobacteriaceae</taxon>
        <taxon>Jeotgalibaca</taxon>
    </lineage>
</organism>
<sequence length="323" mass="36514">METIYAYIESIFINLPRTTEMDQLKADMLINMEDKYLALKEAGVSDNEAIGTVLSEFGNIDEIIEEYNLEKENESFDSDPNILSLSNQEAEAFLVHRTKFAFAIALGVFMCIISVTMMFLTMSLTQWLFSSTAFDLLGVIVLLVIIAIAVALFIIFGLKDSNFGYDKKELELDPQYYLEIKKEYNLFKTRFTYAIAFGVALCILGPVVLLLSLVFLPESYIGVSLLLSFIAVGVFLFVFFGIQKDSYEKLLRIGEHSPIRVKANQIQETISSIVFPLATLYFLYQGFFHGNWDTAWVVFPIVGIGFVIFAAIVEALANIREKK</sequence>
<keyword evidence="1" id="KW-0812">Transmembrane</keyword>
<accession>A0A6G7K7T3</accession>
<feature type="transmembrane region" description="Helical" evidence="1">
    <location>
        <begin position="191"/>
        <end position="215"/>
    </location>
</feature>
<keyword evidence="1" id="KW-1133">Transmembrane helix</keyword>
<feature type="transmembrane region" description="Helical" evidence="1">
    <location>
        <begin position="294"/>
        <end position="317"/>
    </location>
</feature>
<evidence type="ECO:0008006" key="4">
    <source>
        <dbReference type="Google" id="ProtNLM"/>
    </source>
</evidence>
<feature type="transmembrane region" description="Helical" evidence="1">
    <location>
        <begin position="269"/>
        <end position="288"/>
    </location>
</feature>
<feature type="transmembrane region" description="Helical" evidence="1">
    <location>
        <begin position="221"/>
        <end position="242"/>
    </location>
</feature>
<dbReference type="RefSeq" id="WP_166160863.1">
    <property type="nucleotide sequence ID" value="NZ_CP049740.1"/>
</dbReference>
<keyword evidence="1" id="KW-0472">Membrane</keyword>
<name>A0A6G7K7T3_9LACT</name>
<dbReference type="Proteomes" id="UP000501451">
    <property type="component" value="Chromosome"/>
</dbReference>